<dbReference type="EnsemblMetazoa" id="tetur55g00070.1">
    <property type="protein sequence ID" value="tetur55g00070.1"/>
    <property type="gene ID" value="tetur55g00070"/>
</dbReference>
<dbReference type="AlphaFoldDB" id="T1L5V9"/>
<proteinExistence type="predicted"/>
<sequence length="57" mass="6778">MKPTALQLLMKLELTVERNFDESALKRVKSTSVLTGWCWFCIQRKKNNFEILITQIY</sequence>
<dbReference type="EMBL" id="CAEY01001477">
    <property type="status" value="NOT_ANNOTATED_CDS"/>
    <property type="molecule type" value="Genomic_DNA"/>
</dbReference>
<evidence type="ECO:0000313" key="1">
    <source>
        <dbReference type="EnsemblMetazoa" id="tetur55g00070.1"/>
    </source>
</evidence>
<keyword evidence="2" id="KW-1185">Reference proteome</keyword>
<dbReference type="Proteomes" id="UP000015104">
    <property type="component" value="Unassembled WGS sequence"/>
</dbReference>
<organism evidence="1 2">
    <name type="scientific">Tetranychus urticae</name>
    <name type="common">Two-spotted spider mite</name>
    <dbReference type="NCBI Taxonomy" id="32264"/>
    <lineage>
        <taxon>Eukaryota</taxon>
        <taxon>Metazoa</taxon>
        <taxon>Ecdysozoa</taxon>
        <taxon>Arthropoda</taxon>
        <taxon>Chelicerata</taxon>
        <taxon>Arachnida</taxon>
        <taxon>Acari</taxon>
        <taxon>Acariformes</taxon>
        <taxon>Trombidiformes</taxon>
        <taxon>Prostigmata</taxon>
        <taxon>Eleutherengona</taxon>
        <taxon>Raphignathae</taxon>
        <taxon>Tetranychoidea</taxon>
        <taxon>Tetranychidae</taxon>
        <taxon>Tetranychus</taxon>
    </lineage>
</organism>
<evidence type="ECO:0000313" key="2">
    <source>
        <dbReference type="Proteomes" id="UP000015104"/>
    </source>
</evidence>
<name>T1L5V9_TETUR</name>
<dbReference type="EMBL" id="CAEY01001476">
    <property type="status" value="NOT_ANNOTATED_CDS"/>
    <property type="molecule type" value="Genomic_DNA"/>
</dbReference>
<accession>T1L5V9</accession>
<reference evidence="2" key="1">
    <citation type="submission" date="2011-08" db="EMBL/GenBank/DDBJ databases">
        <authorList>
            <person name="Rombauts S."/>
        </authorList>
    </citation>
    <scope>NUCLEOTIDE SEQUENCE</scope>
    <source>
        <strain evidence="2">London</strain>
    </source>
</reference>
<reference evidence="1" key="2">
    <citation type="submission" date="2015-06" db="UniProtKB">
        <authorList>
            <consortium name="EnsemblMetazoa"/>
        </authorList>
    </citation>
    <scope>IDENTIFICATION</scope>
</reference>
<protein>
    <submittedName>
        <fullName evidence="1">Uncharacterized protein</fullName>
    </submittedName>
</protein>
<dbReference type="HOGENOM" id="CLU_2999069_0_0_1"/>